<protein>
    <submittedName>
        <fullName evidence="3">Cytochrome C assembly protein</fullName>
    </submittedName>
</protein>
<feature type="domain" description="Cytochrome c assembly protein" evidence="2">
    <location>
        <begin position="46"/>
        <end position="264"/>
    </location>
</feature>
<proteinExistence type="predicted"/>
<dbReference type="Pfam" id="PF01578">
    <property type="entry name" value="Cytochrom_C_asm"/>
    <property type="match status" value="1"/>
</dbReference>
<feature type="transmembrane region" description="Helical" evidence="1">
    <location>
        <begin position="214"/>
        <end position="231"/>
    </location>
</feature>
<keyword evidence="4" id="KW-1185">Reference proteome</keyword>
<dbReference type="AlphaFoldDB" id="A0A315G225"/>
<dbReference type="RefSeq" id="WP_108402297.1">
    <property type="nucleotide sequence ID" value="NZ_NESP01000001.1"/>
</dbReference>
<dbReference type="Proteomes" id="UP000251341">
    <property type="component" value="Unassembled WGS sequence"/>
</dbReference>
<evidence type="ECO:0000256" key="1">
    <source>
        <dbReference type="SAM" id="Phobius"/>
    </source>
</evidence>
<dbReference type="InterPro" id="IPR002541">
    <property type="entry name" value="Cyt_c_assembly"/>
</dbReference>
<dbReference type="EMBL" id="NESP01000001">
    <property type="protein sequence ID" value="PUE59787.1"/>
    <property type="molecule type" value="Genomic_DNA"/>
</dbReference>
<dbReference type="PANTHER" id="PTHR38034:SF1">
    <property type="entry name" value="INNER MEMBRANE PROTEIN YPJD"/>
    <property type="match status" value="1"/>
</dbReference>
<keyword evidence="1" id="KW-0812">Transmembrane</keyword>
<feature type="transmembrane region" description="Helical" evidence="1">
    <location>
        <begin position="243"/>
        <end position="262"/>
    </location>
</feature>
<sequence>MILASDIPLNLWLALPTAAAYALTALIGPRVAANMGHRLLSVPWALHGLGLVFALFAPQDGGLRFGFAPALSVTAWLMLTFYVLEQHWFPQLRTRWTLSIVGAAVVLLAAAFPGTALHTQTSPWLPLHLALGVASYGLFAAAVVHAWLMTRAEKNMRMGADSHVGLPLLTLERLTFRFVTAGFVLLTATLAAGWLFGDSLYGAQAAWRWDHKTVFSMLSWLTFAVLLVGRSRFGWRGRKAVRVLYIGTGLLLLGYAGSRFVLEVVLGRVT</sequence>
<dbReference type="GO" id="GO:0020037">
    <property type="term" value="F:heme binding"/>
    <property type="evidence" value="ECO:0007669"/>
    <property type="project" value="InterPro"/>
</dbReference>
<feature type="transmembrane region" description="Helical" evidence="1">
    <location>
        <begin position="96"/>
        <end position="117"/>
    </location>
</feature>
<feature type="transmembrane region" description="Helical" evidence="1">
    <location>
        <begin position="39"/>
        <end position="57"/>
    </location>
</feature>
<feature type="transmembrane region" description="Helical" evidence="1">
    <location>
        <begin position="174"/>
        <end position="194"/>
    </location>
</feature>
<organism evidence="3 4">
    <name type="scientific">Limnohabitans curvus</name>
    <dbReference type="NCBI Taxonomy" id="323423"/>
    <lineage>
        <taxon>Bacteria</taxon>
        <taxon>Pseudomonadati</taxon>
        <taxon>Pseudomonadota</taxon>
        <taxon>Betaproteobacteria</taxon>
        <taxon>Burkholderiales</taxon>
        <taxon>Comamonadaceae</taxon>
        <taxon>Limnohabitans</taxon>
    </lineage>
</organism>
<gene>
    <name evidence="3" type="ORF">B9Z44_09495</name>
</gene>
<dbReference type="PANTHER" id="PTHR38034">
    <property type="entry name" value="INNER MEMBRANE PROTEIN YPJD"/>
    <property type="match status" value="1"/>
</dbReference>
<comment type="caution">
    <text evidence="3">The sequence shown here is derived from an EMBL/GenBank/DDBJ whole genome shotgun (WGS) entry which is preliminary data.</text>
</comment>
<feature type="transmembrane region" description="Helical" evidence="1">
    <location>
        <begin position="63"/>
        <end position="84"/>
    </location>
</feature>
<feature type="transmembrane region" description="Helical" evidence="1">
    <location>
        <begin position="129"/>
        <end position="148"/>
    </location>
</feature>
<feature type="transmembrane region" description="Helical" evidence="1">
    <location>
        <begin position="12"/>
        <end position="32"/>
    </location>
</feature>
<name>A0A315G225_9BURK</name>
<accession>A0A315G225</accession>
<reference evidence="3 4" key="1">
    <citation type="submission" date="2017-04" db="EMBL/GenBank/DDBJ databases">
        <title>Unexpected and diverse lifestyles within the genus Limnohabitans.</title>
        <authorList>
            <person name="Kasalicky V."/>
            <person name="Mehrshad M."/>
            <person name="Andrei S.-A."/>
            <person name="Salcher M."/>
            <person name="Kratochvilova H."/>
            <person name="Simek K."/>
            <person name="Ghai R."/>
        </authorList>
    </citation>
    <scope>NUCLEOTIDE SEQUENCE [LARGE SCALE GENOMIC DNA]</scope>
    <source>
        <strain evidence="3 4">MWH-C5</strain>
    </source>
</reference>
<keyword evidence="1" id="KW-0472">Membrane</keyword>
<keyword evidence="1" id="KW-1133">Transmembrane helix</keyword>
<dbReference type="GO" id="GO:0017004">
    <property type="term" value="P:cytochrome complex assembly"/>
    <property type="evidence" value="ECO:0007669"/>
    <property type="project" value="InterPro"/>
</dbReference>
<evidence type="ECO:0000259" key="2">
    <source>
        <dbReference type="Pfam" id="PF01578"/>
    </source>
</evidence>
<evidence type="ECO:0000313" key="3">
    <source>
        <dbReference type="EMBL" id="PUE59787.1"/>
    </source>
</evidence>
<evidence type="ECO:0000313" key="4">
    <source>
        <dbReference type="Proteomes" id="UP000251341"/>
    </source>
</evidence>
<dbReference type="InterPro" id="IPR052372">
    <property type="entry name" value="YpjD/HemX"/>
</dbReference>